<accession>A0A521E9F4</accession>
<dbReference type="Proteomes" id="UP000319555">
    <property type="component" value="Unassembled WGS sequence"/>
</dbReference>
<keyword evidence="1" id="KW-0732">Signal</keyword>
<sequence length="144" mass="15603">MTSFRLAKLAILCLGIPTMSPAQSAEDPSAGLLMELNNLQQVDGNCRLSFLLQNQTGAEIEAANFETVIFNAEGNVVSLTLYNFRDIPAGRLRVRQFTIADMSCGNVGRILINGSNTCTVEGAESDLCDAALTLNNRTDVEFLR</sequence>
<dbReference type="AlphaFoldDB" id="A0A521E9F4"/>
<gene>
    <name evidence="2" type="ORF">SAMN06265380_11027</name>
</gene>
<evidence type="ECO:0000313" key="3">
    <source>
        <dbReference type="Proteomes" id="UP000319555"/>
    </source>
</evidence>
<reference evidence="2 3" key="1">
    <citation type="submission" date="2017-05" db="EMBL/GenBank/DDBJ databases">
        <authorList>
            <person name="Varghese N."/>
            <person name="Submissions S."/>
        </authorList>
    </citation>
    <scope>NUCLEOTIDE SEQUENCE [LARGE SCALE GENOMIC DNA]</scope>
    <source>
        <strain evidence="2 3">DSM 28009</strain>
    </source>
</reference>
<evidence type="ECO:0008006" key="4">
    <source>
        <dbReference type="Google" id="ProtNLM"/>
    </source>
</evidence>
<name>A0A521E9F4_9RHOB</name>
<protein>
    <recommendedName>
        <fullName evidence="4">Tat pathway signal sequence domain protein</fullName>
    </recommendedName>
</protein>
<dbReference type="EMBL" id="FXTE01000010">
    <property type="protein sequence ID" value="SMO80566.1"/>
    <property type="molecule type" value="Genomic_DNA"/>
</dbReference>
<dbReference type="OrthoDB" id="7707524at2"/>
<proteinExistence type="predicted"/>
<feature type="chain" id="PRO_5021807765" description="Tat pathway signal sequence domain protein" evidence="1">
    <location>
        <begin position="25"/>
        <end position="144"/>
    </location>
</feature>
<evidence type="ECO:0000256" key="1">
    <source>
        <dbReference type="SAM" id="SignalP"/>
    </source>
</evidence>
<dbReference type="RefSeq" id="WP_142638514.1">
    <property type="nucleotide sequence ID" value="NZ_FXTE01000010.1"/>
</dbReference>
<evidence type="ECO:0000313" key="2">
    <source>
        <dbReference type="EMBL" id="SMO80566.1"/>
    </source>
</evidence>
<feature type="signal peptide" evidence="1">
    <location>
        <begin position="1"/>
        <end position="24"/>
    </location>
</feature>
<keyword evidence="3" id="KW-1185">Reference proteome</keyword>
<organism evidence="2 3">
    <name type="scientific">Ruegeria faecimaris</name>
    <dbReference type="NCBI Taxonomy" id="686389"/>
    <lineage>
        <taxon>Bacteria</taxon>
        <taxon>Pseudomonadati</taxon>
        <taxon>Pseudomonadota</taxon>
        <taxon>Alphaproteobacteria</taxon>
        <taxon>Rhodobacterales</taxon>
        <taxon>Roseobacteraceae</taxon>
        <taxon>Ruegeria</taxon>
    </lineage>
</organism>